<dbReference type="PANTHER" id="PTHR30469">
    <property type="entry name" value="MULTIDRUG RESISTANCE PROTEIN MDTA"/>
    <property type="match status" value="1"/>
</dbReference>
<comment type="caution">
    <text evidence="9">The sequence shown here is derived from an EMBL/GenBank/DDBJ whole genome shotgun (WGS) entry which is preliminary data.</text>
</comment>
<dbReference type="InterPro" id="IPR058792">
    <property type="entry name" value="Beta-barrel_RND_2"/>
</dbReference>
<dbReference type="InterPro" id="IPR058627">
    <property type="entry name" value="MdtA-like_C"/>
</dbReference>
<evidence type="ECO:0000259" key="8">
    <source>
        <dbReference type="Pfam" id="PF25967"/>
    </source>
</evidence>
<evidence type="ECO:0000256" key="4">
    <source>
        <dbReference type="SAM" id="Coils"/>
    </source>
</evidence>
<dbReference type="RefSeq" id="WP_373656141.1">
    <property type="nucleotide sequence ID" value="NZ_JBGUAW010000007.1"/>
</dbReference>
<reference evidence="9 10" key="1">
    <citation type="submission" date="2024-08" db="EMBL/GenBank/DDBJ databases">
        <title>Whole-genome sequencing of halo(alkali)philic microorganisms from hypersaline lakes.</title>
        <authorList>
            <person name="Sorokin D.Y."/>
            <person name="Merkel A.Y."/>
            <person name="Messina E."/>
            <person name="Yakimov M."/>
        </authorList>
    </citation>
    <scope>NUCLEOTIDE SEQUENCE [LARGE SCALE GENOMIC DNA]</scope>
    <source>
        <strain evidence="9 10">Cl-TMA</strain>
    </source>
</reference>
<dbReference type="SUPFAM" id="SSF111369">
    <property type="entry name" value="HlyD-like secretion proteins"/>
    <property type="match status" value="1"/>
</dbReference>
<dbReference type="EMBL" id="JBGUAW010000007">
    <property type="protein sequence ID" value="MFA9461351.1"/>
    <property type="molecule type" value="Genomic_DNA"/>
</dbReference>
<comment type="similarity">
    <text evidence="2">Belongs to the membrane fusion protein (MFP) (TC 8.A.1) family.</text>
</comment>
<evidence type="ECO:0000256" key="3">
    <source>
        <dbReference type="ARBA" id="ARBA00022448"/>
    </source>
</evidence>
<dbReference type="Gene3D" id="1.10.287.470">
    <property type="entry name" value="Helix hairpin bin"/>
    <property type="match status" value="1"/>
</dbReference>
<accession>A0ABV4TXP9</accession>
<dbReference type="InterPro" id="IPR058625">
    <property type="entry name" value="MdtA-like_BSH"/>
</dbReference>
<evidence type="ECO:0000259" key="6">
    <source>
        <dbReference type="Pfam" id="PF25917"/>
    </source>
</evidence>
<keyword evidence="4" id="KW-0175">Coiled coil</keyword>
<evidence type="ECO:0000256" key="5">
    <source>
        <dbReference type="SAM" id="MobiDB-lite"/>
    </source>
</evidence>
<dbReference type="InterPro" id="IPR006143">
    <property type="entry name" value="RND_pump_MFP"/>
</dbReference>
<evidence type="ECO:0000256" key="1">
    <source>
        <dbReference type="ARBA" id="ARBA00004196"/>
    </source>
</evidence>
<dbReference type="NCBIfam" id="TIGR01730">
    <property type="entry name" value="RND_mfp"/>
    <property type="match status" value="1"/>
</dbReference>
<organism evidence="9 10">
    <name type="scientific">Thiohalorhabdus methylotrophus</name>
    <dbReference type="NCBI Taxonomy" id="3242694"/>
    <lineage>
        <taxon>Bacteria</taxon>
        <taxon>Pseudomonadati</taxon>
        <taxon>Pseudomonadota</taxon>
        <taxon>Gammaproteobacteria</taxon>
        <taxon>Thiohalorhabdales</taxon>
        <taxon>Thiohalorhabdaceae</taxon>
        <taxon>Thiohalorhabdus</taxon>
    </lineage>
</organism>
<gene>
    <name evidence="9" type="ORF">ACERLL_10985</name>
</gene>
<protein>
    <submittedName>
        <fullName evidence="9">Efflux RND transporter periplasmic adaptor subunit</fullName>
    </submittedName>
</protein>
<evidence type="ECO:0000313" key="10">
    <source>
        <dbReference type="Proteomes" id="UP001575181"/>
    </source>
</evidence>
<evidence type="ECO:0000313" key="9">
    <source>
        <dbReference type="EMBL" id="MFA9461351.1"/>
    </source>
</evidence>
<evidence type="ECO:0000259" key="7">
    <source>
        <dbReference type="Pfam" id="PF25954"/>
    </source>
</evidence>
<feature type="domain" description="Multidrug resistance protein MdtA-like C-terminal permuted SH3" evidence="8">
    <location>
        <begin position="281"/>
        <end position="346"/>
    </location>
</feature>
<feature type="domain" description="CusB-like beta-barrel" evidence="7">
    <location>
        <begin position="202"/>
        <end position="274"/>
    </location>
</feature>
<keyword evidence="10" id="KW-1185">Reference proteome</keyword>
<proteinExistence type="inferred from homology"/>
<name>A0ABV4TXP9_9GAMM</name>
<comment type="subcellular location">
    <subcellularLocation>
        <location evidence="1">Cell envelope</location>
    </subcellularLocation>
</comment>
<dbReference type="Pfam" id="PF25967">
    <property type="entry name" value="RND-MFP_C"/>
    <property type="match status" value="1"/>
</dbReference>
<dbReference type="Pfam" id="PF25954">
    <property type="entry name" value="Beta-barrel_RND_2"/>
    <property type="match status" value="1"/>
</dbReference>
<dbReference type="Gene3D" id="2.40.420.20">
    <property type="match status" value="1"/>
</dbReference>
<dbReference type="Gene3D" id="2.40.50.100">
    <property type="match status" value="1"/>
</dbReference>
<sequence>MIKRMLLMLIALALVFGGIFGWKYYTAMLMQQRMASMKPPPSTVTTYEAEATTWQPELHAVGSLQAVRGVSVSPEVAGRVIDIRFQSGRRVRKGELLVALNTSTEEAELDRLQAQKDLAETQLRRVRELRSKNQTSQAEVDQAAAEVETLSAQIARERTIIDKMNIRAPFSGVVGIRKVDLGQYVSPGTDLVNLQALQPLYVDFTLPQQNLRHIREGMPVELTVDTYPDRTFRGEITALDPRVAQSTRNFAVRATLENKEKRLRPGMFADVAVQLPEQREVVTLPKTAITSQPYGDSVFVVQEKKGPDGKPVKTVTKRFVRTGDRRGSQVAVSEGVSAGETVVTSGQLKLREGARIKVNNEVRPDSNPSPTPPNK</sequence>
<feature type="compositionally biased region" description="Basic and acidic residues" evidence="5">
    <location>
        <begin position="353"/>
        <end position="364"/>
    </location>
</feature>
<feature type="coiled-coil region" evidence="4">
    <location>
        <begin position="102"/>
        <end position="153"/>
    </location>
</feature>
<feature type="region of interest" description="Disordered" evidence="5">
    <location>
        <begin position="353"/>
        <end position="375"/>
    </location>
</feature>
<feature type="domain" description="Multidrug resistance protein MdtA-like barrel-sandwich hybrid" evidence="6">
    <location>
        <begin position="69"/>
        <end position="191"/>
    </location>
</feature>
<keyword evidence="3" id="KW-0813">Transport</keyword>
<dbReference type="Proteomes" id="UP001575181">
    <property type="component" value="Unassembled WGS sequence"/>
</dbReference>
<evidence type="ECO:0000256" key="2">
    <source>
        <dbReference type="ARBA" id="ARBA00009477"/>
    </source>
</evidence>
<dbReference type="Gene3D" id="2.40.30.170">
    <property type="match status" value="1"/>
</dbReference>
<dbReference type="PANTHER" id="PTHR30469:SF11">
    <property type="entry name" value="BLL4320 PROTEIN"/>
    <property type="match status" value="1"/>
</dbReference>
<dbReference type="Pfam" id="PF25917">
    <property type="entry name" value="BSH_RND"/>
    <property type="match status" value="1"/>
</dbReference>